<evidence type="ECO:0000313" key="2">
    <source>
        <dbReference type="EMBL" id="MDR6267885.1"/>
    </source>
</evidence>
<gene>
    <name evidence="2" type="ORF">JOE69_000123</name>
</gene>
<name>A0ABU1J678_9MICC</name>
<keyword evidence="3" id="KW-1185">Reference proteome</keyword>
<feature type="compositionally biased region" description="Low complexity" evidence="1">
    <location>
        <begin position="8"/>
        <end position="18"/>
    </location>
</feature>
<protein>
    <submittedName>
        <fullName evidence="2">Uncharacterized protein</fullName>
    </submittedName>
</protein>
<feature type="region of interest" description="Disordered" evidence="1">
    <location>
        <begin position="1"/>
        <end position="23"/>
    </location>
</feature>
<dbReference type="EMBL" id="JAVDQF010000001">
    <property type="protein sequence ID" value="MDR6267885.1"/>
    <property type="molecule type" value="Genomic_DNA"/>
</dbReference>
<dbReference type="RefSeq" id="WP_309795184.1">
    <property type="nucleotide sequence ID" value="NZ_BAAAHY010000006.1"/>
</dbReference>
<proteinExistence type="predicted"/>
<sequence>MQLPRRQLASPAPASATEPPLPDLQDFVSLDDSGEFSYHPTAQALLASFDVPAEVVCIVDREGIAHGLRSDQNGRLGLGRALGRVDFHWLRQTWLRTQKLRPQSYPLHRLPPASTFSLLRGMFEALQLEAHPCRYPLPWTVALPDRVSHPLDLTAVDRLLAEVPDLAQVSVQDPFGHRYAPVRHHTHRFLAPATGYICYVESPNRLE</sequence>
<evidence type="ECO:0000256" key="1">
    <source>
        <dbReference type="SAM" id="MobiDB-lite"/>
    </source>
</evidence>
<evidence type="ECO:0000313" key="3">
    <source>
        <dbReference type="Proteomes" id="UP001185069"/>
    </source>
</evidence>
<dbReference type="Proteomes" id="UP001185069">
    <property type="component" value="Unassembled WGS sequence"/>
</dbReference>
<reference evidence="2 3" key="1">
    <citation type="submission" date="2023-07" db="EMBL/GenBank/DDBJ databases">
        <title>Sequencing the genomes of 1000 actinobacteria strains.</title>
        <authorList>
            <person name="Klenk H.-P."/>
        </authorList>
    </citation>
    <scope>NUCLEOTIDE SEQUENCE [LARGE SCALE GENOMIC DNA]</scope>
    <source>
        <strain evidence="2 3">DSM 14555</strain>
    </source>
</reference>
<accession>A0ABU1J678</accession>
<comment type="caution">
    <text evidence="2">The sequence shown here is derived from an EMBL/GenBank/DDBJ whole genome shotgun (WGS) entry which is preliminary data.</text>
</comment>
<organism evidence="2 3">
    <name type="scientific">Arthrobacter russicus</name>
    <dbReference type="NCBI Taxonomy" id="172040"/>
    <lineage>
        <taxon>Bacteria</taxon>
        <taxon>Bacillati</taxon>
        <taxon>Actinomycetota</taxon>
        <taxon>Actinomycetes</taxon>
        <taxon>Micrococcales</taxon>
        <taxon>Micrococcaceae</taxon>
        <taxon>Arthrobacter</taxon>
    </lineage>
</organism>